<organism evidence="2 3">
    <name type="scientific">Agreia bicolorata</name>
    <dbReference type="NCBI Taxonomy" id="110935"/>
    <lineage>
        <taxon>Bacteria</taxon>
        <taxon>Bacillati</taxon>
        <taxon>Actinomycetota</taxon>
        <taxon>Actinomycetes</taxon>
        <taxon>Micrococcales</taxon>
        <taxon>Microbacteriaceae</taxon>
        <taxon>Agreia</taxon>
    </lineage>
</organism>
<dbReference type="GO" id="GO:0005737">
    <property type="term" value="C:cytoplasm"/>
    <property type="evidence" value="ECO:0007669"/>
    <property type="project" value="TreeGrafter"/>
</dbReference>
<dbReference type="GO" id="GO:0016491">
    <property type="term" value="F:oxidoreductase activity"/>
    <property type="evidence" value="ECO:0007669"/>
    <property type="project" value="UniProtKB-ARBA"/>
</dbReference>
<dbReference type="InterPro" id="IPR003462">
    <property type="entry name" value="ODC_Mu_crystall"/>
</dbReference>
<proteinExistence type="inferred from homology"/>
<dbReference type="RefSeq" id="WP_078715086.1">
    <property type="nucleotide sequence ID" value="NZ_FUYG01000008.1"/>
</dbReference>
<dbReference type="GO" id="GO:0019752">
    <property type="term" value="P:carboxylic acid metabolic process"/>
    <property type="evidence" value="ECO:0007669"/>
    <property type="project" value="UniProtKB-ARBA"/>
</dbReference>
<comment type="similarity">
    <text evidence="1">Belongs to the ornithine cyclodeaminase/mu-crystallin family.</text>
</comment>
<reference evidence="3" key="1">
    <citation type="submission" date="2017-02" db="EMBL/GenBank/DDBJ databases">
        <authorList>
            <person name="Varghese N."/>
            <person name="Submissions S."/>
        </authorList>
    </citation>
    <scope>NUCLEOTIDE SEQUENCE [LARGE SCALE GENOMIC DNA]</scope>
    <source>
        <strain evidence="3">VKM Ac-2052</strain>
    </source>
</reference>
<name>A0A1T4YF93_9MICO</name>
<dbReference type="InterPro" id="IPR023401">
    <property type="entry name" value="ODC_N"/>
</dbReference>
<dbReference type="Proteomes" id="UP000189735">
    <property type="component" value="Unassembled WGS sequence"/>
</dbReference>
<evidence type="ECO:0000313" key="3">
    <source>
        <dbReference type="Proteomes" id="UP000189735"/>
    </source>
</evidence>
<evidence type="ECO:0000256" key="1">
    <source>
        <dbReference type="ARBA" id="ARBA00008903"/>
    </source>
</evidence>
<dbReference type="PANTHER" id="PTHR13812:SF19">
    <property type="entry name" value="KETIMINE REDUCTASE MU-CRYSTALLIN"/>
    <property type="match status" value="1"/>
</dbReference>
<dbReference type="EMBL" id="FUYG01000008">
    <property type="protein sequence ID" value="SKB00492.1"/>
    <property type="molecule type" value="Genomic_DNA"/>
</dbReference>
<dbReference type="FunFam" id="3.40.50.720:FF:000311">
    <property type="entry name" value="Ornithine cyclodeaminase"/>
    <property type="match status" value="1"/>
</dbReference>
<evidence type="ECO:0000313" key="2">
    <source>
        <dbReference type="EMBL" id="SKB00492.1"/>
    </source>
</evidence>
<accession>A0A1T4YF93</accession>
<sequence length="347" mass="35898">MTLVLGADQLTELVGSVDVLSAVEAIFADLGTGSMRQSAPTALAATGAGDAPDGDAILLPMAARSDRLGLAAVKLMADIPDNAVRGLPTQRSTIMVSSILTGECIAILDGAIITRMRTAAASAVATRHLAHSDSRVLGLVGAGKLAIEHVRAIRSVMGIDDVVVWSRSTDTVERFMTSLDPGLRRTIVAPDPRSVVENCDVLCTLTPSIHPIVEGAWLRPGQHVNAVGARPRPTHRELDGAAMARGTLIVDSAATARAKSGDLLEAIIDGALPADVTLRELGAVIAGIEPGRTRDDEITVFDSVGLAAQDLAVAAEVIELARIRGIGDDVAISAAPSFGWSRPAVTA</sequence>
<dbReference type="SUPFAM" id="SSF51735">
    <property type="entry name" value="NAD(P)-binding Rossmann-fold domains"/>
    <property type="match status" value="1"/>
</dbReference>
<dbReference type="InterPro" id="IPR036291">
    <property type="entry name" value="NAD(P)-bd_dom_sf"/>
</dbReference>
<dbReference type="PIRSF" id="PIRSF001439">
    <property type="entry name" value="CryM"/>
    <property type="match status" value="1"/>
</dbReference>
<gene>
    <name evidence="2" type="ORF">SAMN06295879_3023</name>
</gene>
<dbReference type="PANTHER" id="PTHR13812">
    <property type="entry name" value="KETIMINE REDUCTASE MU-CRYSTALLIN"/>
    <property type="match status" value="1"/>
</dbReference>
<dbReference type="Gene3D" id="3.30.1780.10">
    <property type="entry name" value="ornithine cyclodeaminase, domain 1"/>
    <property type="match status" value="1"/>
</dbReference>
<dbReference type="Gene3D" id="3.40.50.720">
    <property type="entry name" value="NAD(P)-binding Rossmann-like Domain"/>
    <property type="match status" value="1"/>
</dbReference>
<protein>
    <submittedName>
        <fullName evidence="2">Ornithine cyclodeaminase/alanine dehydrogenase</fullName>
    </submittedName>
</protein>
<dbReference type="AlphaFoldDB" id="A0A1T4YF93"/>
<dbReference type="Pfam" id="PF02423">
    <property type="entry name" value="OCD_Mu_crystall"/>
    <property type="match status" value="1"/>
</dbReference>